<gene>
    <name evidence="5" type="ORF">EZH22_02520</name>
</gene>
<evidence type="ECO:0000256" key="3">
    <source>
        <dbReference type="ARBA" id="ARBA00023163"/>
    </source>
</evidence>
<evidence type="ECO:0000259" key="4">
    <source>
        <dbReference type="PROSITE" id="PS01124"/>
    </source>
</evidence>
<dbReference type="EMBL" id="CP063362">
    <property type="protein sequence ID" value="QRG07320.1"/>
    <property type="molecule type" value="Genomic_DNA"/>
</dbReference>
<dbReference type="GO" id="GO:0043565">
    <property type="term" value="F:sequence-specific DNA binding"/>
    <property type="evidence" value="ECO:0007669"/>
    <property type="project" value="InterPro"/>
</dbReference>
<dbReference type="PANTHER" id="PTHR46796:SF14">
    <property type="entry name" value="TRANSCRIPTIONAL REGULATORY PROTEIN"/>
    <property type="match status" value="1"/>
</dbReference>
<protein>
    <submittedName>
        <fullName evidence="5">Helix-turn-helix transcriptional regulator</fullName>
    </submittedName>
</protein>
<dbReference type="GO" id="GO:0003700">
    <property type="term" value="F:DNA-binding transcription factor activity"/>
    <property type="evidence" value="ECO:0007669"/>
    <property type="project" value="InterPro"/>
</dbReference>
<dbReference type="InterPro" id="IPR018062">
    <property type="entry name" value="HTH_AraC-typ_CS"/>
</dbReference>
<dbReference type="PANTHER" id="PTHR46796">
    <property type="entry name" value="HTH-TYPE TRANSCRIPTIONAL ACTIVATOR RHAS-RELATED"/>
    <property type="match status" value="1"/>
</dbReference>
<dbReference type="InterPro" id="IPR020449">
    <property type="entry name" value="Tscrpt_reg_AraC-type_HTH"/>
</dbReference>
<dbReference type="PROSITE" id="PS01124">
    <property type="entry name" value="HTH_ARAC_FAMILY_2"/>
    <property type="match status" value="1"/>
</dbReference>
<dbReference type="SMART" id="SM00342">
    <property type="entry name" value="HTH_ARAC"/>
    <property type="match status" value="1"/>
</dbReference>
<dbReference type="AlphaFoldDB" id="A0A974PPG9"/>
<organism evidence="5 6">
    <name type="scientific">Xanthobacter dioxanivorans</name>
    <dbReference type="NCBI Taxonomy" id="2528964"/>
    <lineage>
        <taxon>Bacteria</taxon>
        <taxon>Pseudomonadati</taxon>
        <taxon>Pseudomonadota</taxon>
        <taxon>Alphaproteobacteria</taxon>
        <taxon>Hyphomicrobiales</taxon>
        <taxon>Xanthobacteraceae</taxon>
        <taxon>Xanthobacter</taxon>
    </lineage>
</organism>
<dbReference type="InterPro" id="IPR050204">
    <property type="entry name" value="AraC_XylS_family_regulators"/>
</dbReference>
<keyword evidence="6" id="KW-1185">Reference proteome</keyword>
<name>A0A974PPG9_9HYPH</name>
<proteinExistence type="predicted"/>
<dbReference type="InterPro" id="IPR009057">
    <property type="entry name" value="Homeodomain-like_sf"/>
</dbReference>
<keyword evidence="1" id="KW-0805">Transcription regulation</keyword>
<dbReference type="InterPro" id="IPR018060">
    <property type="entry name" value="HTH_AraC"/>
</dbReference>
<dbReference type="PRINTS" id="PR00032">
    <property type="entry name" value="HTHARAC"/>
</dbReference>
<dbReference type="PROSITE" id="PS00041">
    <property type="entry name" value="HTH_ARAC_FAMILY_1"/>
    <property type="match status" value="1"/>
</dbReference>
<feature type="domain" description="HTH araC/xylS-type" evidence="4">
    <location>
        <begin position="219"/>
        <end position="317"/>
    </location>
</feature>
<sequence length="320" mass="35530">MKHVEGSLATATAPPVAIDIIDRPSRSPLVLQEHRWRRRPTHPDGTTSARDITLSRWVGKAPLEVAAGEVEACHVVSIALRSTAATFHWGLRRVVDGLLPASTLLVTGPREHGCRASYREASDVLRVYLPPALISECWDSLFPRHREDDAPLCTASIINDVSLLRLMLSLVDIDRRDDQLAPVIAESVGIALVTRLVSLCGTLGGPEAPRRALAAWRLERVKDYIEAHLDRVLTLDEMARAAELSRIRFGAQFREATGVTPYAYVLHRRIAYAQTMLRDSDRSLAEIALLAGFSSQAHFTTLFGRLIGLSPGRWRRQSRE</sequence>
<keyword evidence="2" id="KW-0238">DNA-binding</keyword>
<dbReference type="KEGG" id="xdi:EZH22_02520"/>
<dbReference type="Proteomes" id="UP000596427">
    <property type="component" value="Chromosome"/>
</dbReference>
<dbReference type="Gene3D" id="1.10.10.60">
    <property type="entry name" value="Homeodomain-like"/>
    <property type="match status" value="2"/>
</dbReference>
<dbReference type="SUPFAM" id="SSF46689">
    <property type="entry name" value="Homeodomain-like"/>
    <property type="match status" value="2"/>
</dbReference>
<dbReference type="RefSeq" id="WP_203194234.1">
    <property type="nucleotide sequence ID" value="NZ_CP063362.1"/>
</dbReference>
<evidence type="ECO:0000313" key="6">
    <source>
        <dbReference type="Proteomes" id="UP000596427"/>
    </source>
</evidence>
<keyword evidence="3" id="KW-0804">Transcription</keyword>
<dbReference type="Pfam" id="PF12833">
    <property type="entry name" value="HTH_18"/>
    <property type="match status" value="1"/>
</dbReference>
<accession>A0A974PPG9</accession>
<evidence type="ECO:0000256" key="2">
    <source>
        <dbReference type="ARBA" id="ARBA00023125"/>
    </source>
</evidence>
<evidence type="ECO:0000313" key="5">
    <source>
        <dbReference type="EMBL" id="QRG07320.1"/>
    </source>
</evidence>
<evidence type="ECO:0000256" key="1">
    <source>
        <dbReference type="ARBA" id="ARBA00023015"/>
    </source>
</evidence>
<reference evidence="5 6" key="1">
    <citation type="submission" date="2020-10" db="EMBL/GenBank/DDBJ databases">
        <title>Degradation of 1,4-Dioxane by Xanthobacter sp. YN2, via a Novel Group-2 Soluble Di-Iron Monooxygenase.</title>
        <authorList>
            <person name="Ma F."/>
            <person name="Wang Y."/>
            <person name="Yang J."/>
            <person name="Guo H."/>
            <person name="Su D."/>
            <person name="Yu L."/>
        </authorList>
    </citation>
    <scope>NUCLEOTIDE SEQUENCE [LARGE SCALE GENOMIC DNA]</scope>
    <source>
        <strain evidence="5 6">YN2</strain>
    </source>
</reference>